<dbReference type="AlphaFoldDB" id="K4L3Y0"/>
<dbReference type="InterPro" id="IPR001466">
    <property type="entry name" value="Beta-lactam-related"/>
</dbReference>
<protein>
    <submittedName>
        <fullName evidence="2">Beta-lactamase</fullName>
    </submittedName>
</protein>
<dbReference type="KEGG" id="saga:M5M_18945"/>
<dbReference type="InterPro" id="IPR012338">
    <property type="entry name" value="Beta-lactam/transpept-like"/>
</dbReference>
<dbReference type="InterPro" id="IPR052907">
    <property type="entry name" value="Beta-lactamase/esterase"/>
</dbReference>
<dbReference type="SUPFAM" id="SSF56601">
    <property type="entry name" value="beta-lactamase/transpeptidase-like"/>
    <property type="match status" value="1"/>
</dbReference>
<keyword evidence="3" id="KW-1185">Reference proteome</keyword>
<dbReference type="EMBL" id="CP003746">
    <property type="protein sequence ID" value="AFV00918.1"/>
    <property type="molecule type" value="Genomic_DNA"/>
</dbReference>
<sequence>MPVLFAPDVFMTAFPRQGQVDPAFAPLADRFDQLISQTPQGAALCVYQSGRPVVNIWAGARDKAATQPWQETTQVNIFSAGKPLVAVAVLRLVAEGKLTLDAPVAHYWPAFAAGGKAGITVRQVLSHRSGLCAFHGRVPDAAIFDPEQVRALLEQESPWWVPGSDQGYSPILYGWILAELVRRVTGTGFNDWFQQHIGVHLDGAVDFGVPAERQSLLADVAAMKGAKAEAGVIRLGQAMKADAQGVVNKAFTNPMSLMVGTNGNAWRSAEIPAANGHASARALASAYDQLLRDDVLLPASVRELCWQLQSEADDRILQTPMRFSCGFMLSQAGEDKALGVNHQSFGHAGAGGCLGFADPVAGISYAFVSNQMAQSLLIDARNRALIDCLYQECLEG</sequence>
<feature type="domain" description="Beta-lactamase-related" evidence="1">
    <location>
        <begin position="31"/>
        <end position="385"/>
    </location>
</feature>
<dbReference type="Proteomes" id="UP000000466">
    <property type="component" value="Chromosome"/>
</dbReference>
<dbReference type="eggNOG" id="COG1680">
    <property type="taxonomic scope" value="Bacteria"/>
</dbReference>
<evidence type="ECO:0000313" key="3">
    <source>
        <dbReference type="Proteomes" id="UP000000466"/>
    </source>
</evidence>
<evidence type="ECO:0000313" key="2">
    <source>
        <dbReference type="EMBL" id="AFV00918.1"/>
    </source>
</evidence>
<dbReference type="STRING" id="1117647.M5M_18945"/>
<dbReference type="Pfam" id="PF00144">
    <property type="entry name" value="Beta-lactamase"/>
    <property type="match status" value="1"/>
</dbReference>
<gene>
    <name evidence="2" type="ordered locus">M5M_18945</name>
</gene>
<dbReference type="Gene3D" id="3.40.710.10">
    <property type="entry name" value="DD-peptidase/beta-lactamase superfamily"/>
    <property type="match status" value="1"/>
</dbReference>
<reference evidence="2 3" key="1">
    <citation type="journal article" date="2013" name="Genome Announc.">
        <title>Complete genome sequence of Simiduia agarivorans SA1(T), a marine bacterium able to degrade a variety of polysaccharides.</title>
        <authorList>
            <person name="Lin S.Y."/>
            <person name="Shieh W.Y."/>
            <person name="Chen J.S."/>
            <person name="Tang S.L."/>
        </authorList>
    </citation>
    <scope>NUCLEOTIDE SEQUENCE [LARGE SCALE GENOMIC DNA]</scope>
    <source>
        <strain evidence="3">DSM 21679 / JCM 13881 / BCRC 17597 / SA1</strain>
    </source>
</reference>
<accession>K4L3Y0</accession>
<evidence type="ECO:0000259" key="1">
    <source>
        <dbReference type="Pfam" id="PF00144"/>
    </source>
</evidence>
<proteinExistence type="predicted"/>
<dbReference type="PANTHER" id="PTHR43319">
    <property type="entry name" value="BETA-LACTAMASE-RELATED"/>
    <property type="match status" value="1"/>
</dbReference>
<dbReference type="PANTHER" id="PTHR43319:SF3">
    <property type="entry name" value="BETA-LACTAMASE-RELATED DOMAIN-CONTAINING PROTEIN"/>
    <property type="match status" value="1"/>
</dbReference>
<dbReference type="HOGENOM" id="CLU_035614_3_0_6"/>
<name>K4L3Y0_SIMAS</name>
<organism evidence="2 3">
    <name type="scientific">Simiduia agarivorans (strain DSM 21679 / JCM 13881 / BCRC 17597 / SA1)</name>
    <dbReference type="NCBI Taxonomy" id="1117647"/>
    <lineage>
        <taxon>Bacteria</taxon>
        <taxon>Pseudomonadati</taxon>
        <taxon>Pseudomonadota</taxon>
        <taxon>Gammaproteobacteria</taxon>
        <taxon>Cellvibrionales</taxon>
        <taxon>Cellvibrionaceae</taxon>
        <taxon>Simiduia</taxon>
    </lineage>
</organism>